<dbReference type="OrthoDB" id="74193at2"/>
<dbReference type="Pfam" id="PF00034">
    <property type="entry name" value="Cytochrom_C"/>
    <property type="match status" value="1"/>
</dbReference>
<feature type="compositionally biased region" description="Polar residues" evidence="7">
    <location>
        <begin position="97"/>
        <end position="131"/>
    </location>
</feature>
<feature type="compositionally biased region" description="Polar residues" evidence="7">
    <location>
        <begin position="144"/>
        <end position="159"/>
    </location>
</feature>
<dbReference type="Proteomes" id="UP000002524">
    <property type="component" value="Chromosome 1"/>
</dbReference>
<dbReference type="PANTHER" id="PTHR37823:SF1">
    <property type="entry name" value="CYTOCHROME C-553-LIKE"/>
    <property type="match status" value="1"/>
</dbReference>
<dbReference type="InParanoid" id="Q9RX86"/>
<keyword evidence="8" id="KW-0812">Transmembrane</keyword>
<dbReference type="EnsemblBacteria" id="AAF10006">
    <property type="protein sequence ID" value="AAF10006"/>
    <property type="gene ID" value="DR_0429"/>
</dbReference>
<protein>
    <submittedName>
        <fullName evidence="10">Cytochrome-related protein</fullName>
    </submittedName>
</protein>
<dbReference type="AlphaFoldDB" id="Q9RX86"/>
<keyword evidence="5 6" id="KW-0408">Iron</keyword>
<evidence type="ECO:0000256" key="2">
    <source>
        <dbReference type="ARBA" id="ARBA00022617"/>
    </source>
</evidence>
<feature type="region of interest" description="Disordered" evidence="7">
    <location>
        <begin position="41"/>
        <end position="172"/>
    </location>
</feature>
<keyword evidence="2 6" id="KW-0349">Heme</keyword>
<dbReference type="PANTHER" id="PTHR37823">
    <property type="entry name" value="CYTOCHROME C-553-LIKE"/>
    <property type="match status" value="1"/>
</dbReference>
<gene>
    <name evidence="10" type="ordered locus">DR_0429</name>
</gene>
<evidence type="ECO:0000313" key="11">
    <source>
        <dbReference type="Proteomes" id="UP000002524"/>
    </source>
</evidence>
<dbReference type="RefSeq" id="WP_010887074.1">
    <property type="nucleotide sequence ID" value="NZ_CP038663.1"/>
</dbReference>
<dbReference type="KEGG" id="dra:DR_0429"/>
<sequence length="251" mass="25124">MKMSQNRWTAGNALSWALGVTLGLIVGIALLIAIPRLMSTPTTSAESPEPPAAVAQTDDSSGAATTTEQPGATDPTGMASGQTSGSPDQSAAGAMGNESQTAGTQNTGSQGSESDSMDNNTASSTAEQTGGQVAGAGNGEDPTQRSSGAAPTPANTPSDNAPAPSESAGVANAGKEVFAGNCAACHGAEGQGAVGPSLQPTVEWDDTQFTAALREGKAPDRELNTIMPRFTEAQLSAQQVADVHAYIKTLY</sequence>
<dbReference type="PIR" id="C75521">
    <property type="entry name" value="C75521"/>
</dbReference>
<keyword evidence="8" id="KW-0472">Membrane</keyword>
<dbReference type="HOGENOM" id="CLU_098576_0_0_0"/>
<dbReference type="GO" id="GO:0046872">
    <property type="term" value="F:metal ion binding"/>
    <property type="evidence" value="ECO:0007669"/>
    <property type="project" value="UniProtKB-KW"/>
</dbReference>
<keyword evidence="4" id="KW-0249">Electron transport</keyword>
<dbReference type="PATRIC" id="fig|243230.17.peg.603"/>
<evidence type="ECO:0000256" key="1">
    <source>
        <dbReference type="ARBA" id="ARBA00022448"/>
    </source>
</evidence>
<feature type="domain" description="Cytochrome c" evidence="9">
    <location>
        <begin position="169"/>
        <end position="251"/>
    </location>
</feature>
<evidence type="ECO:0000259" key="9">
    <source>
        <dbReference type="PROSITE" id="PS51007"/>
    </source>
</evidence>
<dbReference type="GO" id="GO:0020037">
    <property type="term" value="F:heme binding"/>
    <property type="evidence" value="ECO:0007669"/>
    <property type="project" value="InterPro"/>
</dbReference>
<dbReference type="InterPro" id="IPR009056">
    <property type="entry name" value="Cyt_c-like_dom"/>
</dbReference>
<dbReference type="GeneID" id="69516661"/>
<dbReference type="EMBL" id="AE000513">
    <property type="protein sequence ID" value="AAF10006.1"/>
    <property type="molecule type" value="Genomic_DNA"/>
</dbReference>
<feature type="compositionally biased region" description="Polar residues" evidence="7">
    <location>
        <begin position="57"/>
        <end position="70"/>
    </location>
</feature>
<reference evidence="10 11" key="1">
    <citation type="journal article" date="1999" name="Science">
        <title>Genome sequence of the radioresistant bacterium Deinococcus radiodurans R1.</title>
        <authorList>
            <person name="White O."/>
            <person name="Eisen J.A."/>
            <person name="Heidelberg J.F."/>
            <person name="Hickey E.K."/>
            <person name="Peterson J.D."/>
            <person name="Dodson R.J."/>
            <person name="Haft D.H."/>
            <person name="Gwinn M.L."/>
            <person name="Nelson W.C."/>
            <person name="Richardson D.L."/>
            <person name="Moffat K.S."/>
            <person name="Qin H."/>
            <person name="Jiang L."/>
            <person name="Pamphile W."/>
            <person name="Crosby M."/>
            <person name="Shen M."/>
            <person name="Vamathevan J.J."/>
            <person name="Lam P."/>
            <person name="McDonald L."/>
            <person name="Utterback T."/>
            <person name="Zalewski C."/>
            <person name="Makarova K.S."/>
            <person name="Aravind L."/>
            <person name="Daly M.J."/>
            <person name="Minton K.W."/>
            <person name="Fleischmann R.D."/>
            <person name="Ketchum K.A."/>
            <person name="Nelson K.E."/>
            <person name="Salzberg S."/>
            <person name="Smith H.O."/>
            <person name="Venter J.C."/>
            <person name="Fraser C.M."/>
        </authorList>
    </citation>
    <scope>NUCLEOTIDE SEQUENCE [LARGE SCALE GENOMIC DNA]</scope>
    <source>
        <strain evidence="11">ATCC 13939 / DSM 20539 / JCM 16871 / LMG 4051 / NBRC 15346 / NCIMB 9279 / R1 / VKM B-1422</strain>
    </source>
</reference>
<evidence type="ECO:0000256" key="5">
    <source>
        <dbReference type="ARBA" id="ARBA00023004"/>
    </source>
</evidence>
<dbReference type="SUPFAM" id="SSF46626">
    <property type="entry name" value="Cytochrome c"/>
    <property type="match status" value="1"/>
</dbReference>
<dbReference type="InterPro" id="IPR051811">
    <property type="entry name" value="Cytochrome_c550/c551-like"/>
</dbReference>
<evidence type="ECO:0000256" key="8">
    <source>
        <dbReference type="SAM" id="Phobius"/>
    </source>
</evidence>
<dbReference type="SMR" id="Q9RX86"/>
<name>Q9RX86_DEIRA</name>
<dbReference type="Gene3D" id="1.10.760.10">
    <property type="entry name" value="Cytochrome c-like domain"/>
    <property type="match status" value="1"/>
</dbReference>
<evidence type="ECO:0000256" key="7">
    <source>
        <dbReference type="SAM" id="MobiDB-lite"/>
    </source>
</evidence>
<evidence type="ECO:0000256" key="3">
    <source>
        <dbReference type="ARBA" id="ARBA00022723"/>
    </source>
</evidence>
<proteinExistence type="predicted"/>
<dbReference type="InterPro" id="IPR036909">
    <property type="entry name" value="Cyt_c-like_dom_sf"/>
</dbReference>
<keyword evidence="1" id="KW-0813">Transport</keyword>
<evidence type="ECO:0000256" key="6">
    <source>
        <dbReference type="PROSITE-ProRule" id="PRU00433"/>
    </source>
</evidence>
<dbReference type="STRING" id="243230.DR_0429"/>
<dbReference type="PaxDb" id="243230-DR_0429"/>
<evidence type="ECO:0000313" key="10">
    <source>
        <dbReference type="EMBL" id="AAF10006.1"/>
    </source>
</evidence>
<evidence type="ECO:0000256" key="4">
    <source>
        <dbReference type="ARBA" id="ARBA00022982"/>
    </source>
</evidence>
<keyword evidence="11" id="KW-1185">Reference proteome</keyword>
<accession>Q9RX86</accession>
<keyword evidence="3 6" id="KW-0479">Metal-binding</keyword>
<feature type="compositionally biased region" description="Polar residues" evidence="7">
    <location>
        <begin position="79"/>
        <end position="89"/>
    </location>
</feature>
<feature type="transmembrane region" description="Helical" evidence="8">
    <location>
        <begin position="12"/>
        <end position="34"/>
    </location>
</feature>
<keyword evidence="8" id="KW-1133">Transmembrane helix</keyword>
<dbReference type="eggNOG" id="COG2010">
    <property type="taxonomic scope" value="Bacteria"/>
</dbReference>
<dbReference type="GO" id="GO:0009055">
    <property type="term" value="F:electron transfer activity"/>
    <property type="evidence" value="ECO:0007669"/>
    <property type="project" value="InterPro"/>
</dbReference>
<organism evidence="10 11">
    <name type="scientific">Deinococcus radiodurans (strain ATCC 13939 / DSM 20539 / JCM 16871 / CCUG 27074 / LMG 4051 / NBRC 15346 / NCIMB 9279 / VKM B-1422 / R1)</name>
    <dbReference type="NCBI Taxonomy" id="243230"/>
    <lineage>
        <taxon>Bacteria</taxon>
        <taxon>Thermotogati</taxon>
        <taxon>Deinococcota</taxon>
        <taxon>Deinococci</taxon>
        <taxon>Deinococcales</taxon>
        <taxon>Deinococcaceae</taxon>
        <taxon>Deinococcus</taxon>
    </lineage>
</organism>
<dbReference type="PROSITE" id="PS51007">
    <property type="entry name" value="CYTC"/>
    <property type="match status" value="1"/>
</dbReference>